<dbReference type="CDD" id="cd02573">
    <property type="entry name" value="PseudoU_synth_EcTruB"/>
    <property type="match status" value="1"/>
</dbReference>
<evidence type="ECO:0000259" key="6">
    <source>
        <dbReference type="Pfam" id="PF01509"/>
    </source>
</evidence>
<dbReference type="Gene3D" id="2.30.130.10">
    <property type="entry name" value="PUA domain"/>
    <property type="match status" value="1"/>
</dbReference>
<dbReference type="HAMAP" id="MF_01080">
    <property type="entry name" value="TruB_bact"/>
    <property type="match status" value="1"/>
</dbReference>
<dbReference type="InterPro" id="IPR002501">
    <property type="entry name" value="PsdUridine_synth_N"/>
</dbReference>
<evidence type="ECO:0000313" key="8">
    <source>
        <dbReference type="EMBL" id="PEN16351.1"/>
    </source>
</evidence>
<name>A0A2A8D618_9MICC</name>
<dbReference type="Proteomes" id="UP000219947">
    <property type="component" value="Unassembled WGS sequence"/>
</dbReference>
<comment type="catalytic activity">
    <reaction evidence="1 5">
        <text>uridine(55) in tRNA = pseudouridine(55) in tRNA</text>
        <dbReference type="Rhea" id="RHEA:42532"/>
        <dbReference type="Rhea" id="RHEA-COMP:10101"/>
        <dbReference type="Rhea" id="RHEA-COMP:10102"/>
        <dbReference type="ChEBI" id="CHEBI:65314"/>
        <dbReference type="ChEBI" id="CHEBI:65315"/>
        <dbReference type="EC" id="5.4.99.25"/>
    </reaction>
</comment>
<comment type="caution">
    <text evidence="8">The sequence shown here is derived from an EMBL/GenBank/DDBJ whole genome shotgun (WGS) entry which is preliminary data.</text>
</comment>
<dbReference type="SUPFAM" id="SSF88697">
    <property type="entry name" value="PUA domain-like"/>
    <property type="match status" value="1"/>
</dbReference>
<dbReference type="Pfam" id="PF01509">
    <property type="entry name" value="TruB_N"/>
    <property type="match status" value="1"/>
</dbReference>
<comment type="function">
    <text evidence="5">Responsible for synthesis of pseudouridine from uracil-55 in the psi GC loop of transfer RNAs.</text>
</comment>
<gene>
    <name evidence="5" type="primary">truB</name>
    <name evidence="8" type="ORF">CRM92_06660</name>
</gene>
<feature type="domain" description="Pseudouridine synthase II N-terminal" evidence="6">
    <location>
        <begin position="31"/>
        <end position="204"/>
    </location>
</feature>
<evidence type="ECO:0000259" key="7">
    <source>
        <dbReference type="Pfam" id="PF16198"/>
    </source>
</evidence>
<reference evidence="8" key="1">
    <citation type="submission" date="2017-10" db="EMBL/GenBank/DDBJ databases">
        <title>Kefir isolates.</title>
        <authorList>
            <person name="Kim Y."/>
            <person name="Blasche S."/>
        </authorList>
    </citation>
    <scope>NUCLEOTIDE SEQUENCE [LARGE SCALE GENOMIC DNA]</scope>
    <source>
        <strain evidence="8">OG2-2</strain>
    </source>
</reference>
<evidence type="ECO:0000256" key="1">
    <source>
        <dbReference type="ARBA" id="ARBA00000385"/>
    </source>
</evidence>
<keyword evidence="3 5" id="KW-0819">tRNA processing</keyword>
<dbReference type="Pfam" id="PF16198">
    <property type="entry name" value="TruB_C_2"/>
    <property type="match status" value="1"/>
</dbReference>
<dbReference type="PANTHER" id="PTHR13767:SF2">
    <property type="entry name" value="PSEUDOURIDYLATE SYNTHASE TRUB1"/>
    <property type="match status" value="1"/>
</dbReference>
<dbReference type="NCBIfam" id="TIGR00431">
    <property type="entry name" value="TruB"/>
    <property type="match status" value="1"/>
</dbReference>
<dbReference type="GO" id="GO:1990481">
    <property type="term" value="P:mRNA pseudouridine synthesis"/>
    <property type="evidence" value="ECO:0007669"/>
    <property type="project" value="TreeGrafter"/>
</dbReference>
<organism evidence="8 9">
    <name type="scientific">Rothia dentocariosa</name>
    <dbReference type="NCBI Taxonomy" id="2047"/>
    <lineage>
        <taxon>Bacteria</taxon>
        <taxon>Bacillati</taxon>
        <taxon>Actinomycetota</taxon>
        <taxon>Actinomycetes</taxon>
        <taxon>Micrococcales</taxon>
        <taxon>Micrococcaceae</taxon>
        <taxon>Rothia</taxon>
    </lineage>
</organism>
<dbReference type="AlphaFoldDB" id="A0A2A8D618"/>
<sequence>MAKARERGPSGLLVVNKPAGMTSHDVVSKIRWIAGTRRVGHAGTLDPAATGVLVLGLNKATKLLTYLVGQDKTYEARLVLGAATLTEDAEGELTGIARAEAVRGLTREKIENAVRSLTGDIMQVPSAVSAIKVKGVRSYARVRDGEDIELPARKVTIHEVAIHEVRDSELDTRLYTVAEGLDIPACVPVVEVDITVSCSSGTYIRAFARDVGKALGVGGHLSALNRIRVGNVYQREALDLAELMKERENADGPLDLPVLSLEEAARRLFNVRQLSTQEATDISYGRRITVSEEGSDVLALDTQSPESQHANTEGITAAFAPDGTLVALIENVKFRGTRCAAPVLVFEAGIDFSREAGERL</sequence>
<dbReference type="InterPro" id="IPR015947">
    <property type="entry name" value="PUA-like_sf"/>
</dbReference>
<dbReference type="GO" id="GO:0031119">
    <property type="term" value="P:tRNA pseudouridine synthesis"/>
    <property type="evidence" value="ECO:0007669"/>
    <property type="project" value="UniProtKB-UniRule"/>
</dbReference>
<evidence type="ECO:0000256" key="5">
    <source>
        <dbReference type="HAMAP-Rule" id="MF_01080"/>
    </source>
</evidence>
<protein>
    <recommendedName>
        <fullName evidence="5">tRNA pseudouridine synthase B</fullName>
        <ecNumber evidence="5">5.4.99.25</ecNumber>
    </recommendedName>
    <alternativeName>
        <fullName evidence="5">tRNA pseudouridine(55) synthase</fullName>
        <shortName evidence="5">Psi55 synthase</shortName>
    </alternativeName>
    <alternativeName>
        <fullName evidence="5">tRNA pseudouridylate synthase</fullName>
    </alternativeName>
    <alternativeName>
        <fullName evidence="5">tRNA-uridine isomerase</fullName>
    </alternativeName>
</protein>
<dbReference type="EC" id="5.4.99.25" evidence="5"/>
<feature type="active site" description="Nucleophile" evidence="5">
    <location>
        <position position="46"/>
    </location>
</feature>
<comment type="similarity">
    <text evidence="2 5">Belongs to the pseudouridine synthase TruB family. Type 1 subfamily.</text>
</comment>
<evidence type="ECO:0000256" key="3">
    <source>
        <dbReference type="ARBA" id="ARBA00022694"/>
    </source>
</evidence>
<dbReference type="EMBL" id="PDEV01000002">
    <property type="protein sequence ID" value="PEN16351.1"/>
    <property type="molecule type" value="Genomic_DNA"/>
</dbReference>
<feature type="domain" description="tRNA pseudouridylate synthase B C-terminal" evidence="7">
    <location>
        <begin position="205"/>
        <end position="264"/>
    </location>
</feature>
<dbReference type="InterPro" id="IPR036974">
    <property type="entry name" value="PUA_sf"/>
</dbReference>
<evidence type="ECO:0000256" key="2">
    <source>
        <dbReference type="ARBA" id="ARBA00005642"/>
    </source>
</evidence>
<keyword evidence="4 5" id="KW-0413">Isomerase</keyword>
<dbReference type="GO" id="GO:0003723">
    <property type="term" value="F:RNA binding"/>
    <property type="evidence" value="ECO:0007669"/>
    <property type="project" value="InterPro"/>
</dbReference>
<dbReference type="RefSeq" id="WP_098042701.1">
    <property type="nucleotide sequence ID" value="NZ_CAURLQ010000037.1"/>
</dbReference>
<proteinExistence type="inferred from homology"/>
<evidence type="ECO:0000256" key="4">
    <source>
        <dbReference type="ARBA" id="ARBA00023235"/>
    </source>
</evidence>
<dbReference type="GO" id="GO:0160148">
    <property type="term" value="F:tRNA pseudouridine(55) synthase activity"/>
    <property type="evidence" value="ECO:0007669"/>
    <property type="project" value="UniProtKB-EC"/>
</dbReference>
<dbReference type="SUPFAM" id="SSF55120">
    <property type="entry name" value="Pseudouridine synthase"/>
    <property type="match status" value="1"/>
</dbReference>
<keyword evidence="9" id="KW-1185">Reference proteome</keyword>
<dbReference type="InterPro" id="IPR032819">
    <property type="entry name" value="TruB_C"/>
</dbReference>
<dbReference type="Gene3D" id="3.30.2350.10">
    <property type="entry name" value="Pseudouridine synthase"/>
    <property type="match status" value="1"/>
</dbReference>
<evidence type="ECO:0000313" key="9">
    <source>
        <dbReference type="Proteomes" id="UP000219947"/>
    </source>
</evidence>
<dbReference type="InterPro" id="IPR020103">
    <property type="entry name" value="PsdUridine_synth_cat_dom_sf"/>
</dbReference>
<dbReference type="PANTHER" id="PTHR13767">
    <property type="entry name" value="TRNA-PSEUDOURIDINE SYNTHASE"/>
    <property type="match status" value="1"/>
</dbReference>
<accession>A0A2A8D618</accession>
<dbReference type="InterPro" id="IPR014780">
    <property type="entry name" value="tRNA_psdUridine_synth_TruB"/>
</dbReference>